<keyword evidence="7 11" id="KW-0472">Membrane</keyword>
<keyword evidence="16" id="KW-1185">Reference proteome</keyword>
<dbReference type="Pfam" id="PF13145">
    <property type="entry name" value="Rotamase_2"/>
    <property type="match status" value="1"/>
</dbReference>
<dbReference type="InterPro" id="IPR000297">
    <property type="entry name" value="PPIase_PpiC"/>
</dbReference>
<reference evidence="15 16" key="1">
    <citation type="submission" date="2020-07" db="EMBL/GenBank/DDBJ databases">
        <title>Draft whole-genome sequence of Heliobacterium chlorum DSM 3682, type strain.</title>
        <authorList>
            <person name="Kyndt J.A."/>
            <person name="Meyer T.E."/>
            <person name="Imhoff J.F."/>
        </authorList>
    </citation>
    <scope>NUCLEOTIDE SEQUENCE [LARGE SCALE GENOMIC DNA]</scope>
    <source>
        <strain evidence="15 16">DSM 3682</strain>
    </source>
</reference>
<dbReference type="HAMAP" id="MF_01145">
    <property type="entry name" value="Foldase_PrsA"/>
    <property type="match status" value="1"/>
</dbReference>
<dbReference type="InterPro" id="IPR050245">
    <property type="entry name" value="PrsA_foldase"/>
</dbReference>
<gene>
    <name evidence="11" type="primary">prsA</name>
    <name evidence="15" type="ORF">H1S01_06655</name>
</gene>
<comment type="function">
    <text evidence="11">Plays a major role in protein secretion by helping the post-translocational extracellular folding of several secreted proteins.</text>
</comment>
<feature type="domain" description="PpiC" evidence="14">
    <location>
        <begin position="169"/>
        <end position="260"/>
    </location>
</feature>
<organism evidence="15 16">
    <name type="scientific">Heliobacterium chlorum</name>
    <dbReference type="NCBI Taxonomy" id="2698"/>
    <lineage>
        <taxon>Bacteria</taxon>
        <taxon>Bacillati</taxon>
        <taxon>Bacillota</taxon>
        <taxon>Clostridia</taxon>
        <taxon>Eubacteriales</taxon>
        <taxon>Heliobacteriaceae</taxon>
        <taxon>Heliobacterium</taxon>
    </lineage>
</organism>
<evidence type="ECO:0000256" key="4">
    <source>
        <dbReference type="ARBA" id="ARBA00022475"/>
    </source>
</evidence>
<comment type="catalytic activity">
    <reaction evidence="1 11">
        <text>[protein]-peptidylproline (omega=180) = [protein]-peptidylproline (omega=0)</text>
        <dbReference type="Rhea" id="RHEA:16237"/>
        <dbReference type="Rhea" id="RHEA-COMP:10747"/>
        <dbReference type="Rhea" id="RHEA-COMP:10748"/>
        <dbReference type="ChEBI" id="CHEBI:83833"/>
        <dbReference type="ChEBI" id="CHEBI:83834"/>
        <dbReference type="EC" id="5.2.1.8"/>
    </reaction>
</comment>
<feature type="compositionally biased region" description="Low complexity" evidence="12">
    <location>
        <begin position="307"/>
        <end position="343"/>
    </location>
</feature>
<feature type="signal peptide" evidence="13">
    <location>
        <begin position="1"/>
        <end position="22"/>
    </location>
</feature>
<dbReference type="Proteomes" id="UP000617402">
    <property type="component" value="Unassembled WGS sequence"/>
</dbReference>
<evidence type="ECO:0000256" key="13">
    <source>
        <dbReference type="SAM" id="SignalP"/>
    </source>
</evidence>
<evidence type="ECO:0000259" key="14">
    <source>
        <dbReference type="PROSITE" id="PS50198"/>
    </source>
</evidence>
<evidence type="ECO:0000256" key="6">
    <source>
        <dbReference type="ARBA" id="ARBA00023110"/>
    </source>
</evidence>
<keyword evidence="10 11" id="KW-0449">Lipoprotein</keyword>
<dbReference type="InterPro" id="IPR027304">
    <property type="entry name" value="Trigger_fact/SurA_dom_sf"/>
</dbReference>
<dbReference type="PANTHER" id="PTHR47245">
    <property type="entry name" value="PEPTIDYLPROLYL ISOMERASE"/>
    <property type="match status" value="1"/>
</dbReference>
<name>A0ABR7T3Q8_HELCL</name>
<feature type="region of interest" description="Disordered" evidence="12">
    <location>
        <begin position="303"/>
        <end position="343"/>
    </location>
</feature>
<evidence type="ECO:0000256" key="1">
    <source>
        <dbReference type="ARBA" id="ARBA00000971"/>
    </source>
</evidence>
<keyword evidence="8 11" id="KW-0564">Palmitate</keyword>
<evidence type="ECO:0000256" key="9">
    <source>
        <dbReference type="ARBA" id="ARBA00023235"/>
    </source>
</evidence>
<feature type="chain" id="PRO_5047406756" description="Foldase protein PrsA" evidence="13">
    <location>
        <begin position="23"/>
        <end position="343"/>
    </location>
</feature>
<proteinExistence type="inferred from homology"/>
<accession>A0ABR7T3Q8</accession>
<dbReference type="SUPFAM" id="SSF54534">
    <property type="entry name" value="FKBP-like"/>
    <property type="match status" value="1"/>
</dbReference>
<dbReference type="Gene3D" id="1.10.4030.10">
    <property type="entry name" value="Porin chaperone SurA, peptide-binding domain"/>
    <property type="match status" value="1"/>
</dbReference>
<keyword evidence="6 11" id="KW-0697">Rotamase</keyword>
<evidence type="ECO:0000256" key="5">
    <source>
        <dbReference type="ARBA" id="ARBA00022729"/>
    </source>
</evidence>
<evidence type="ECO:0000256" key="12">
    <source>
        <dbReference type="SAM" id="MobiDB-lite"/>
    </source>
</evidence>
<evidence type="ECO:0000313" key="15">
    <source>
        <dbReference type="EMBL" id="MBC9784191.1"/>
    </source>
</evidence>
<dbReference type="EC" id="5.2.1.8" evidence="11"/>
<evidence type="ECO:0000256" key="7">
    <source>
        <dbReference type="ARBA" id="ARBA00023136"/>
    </source>
</evidence>
<evidence type="ECO:0000256" key="3">
    <source>
        <dbReference type="ARBA" id="ARBA00006071"/>
    </source>
</evidence>
<dbReference type="SUPFAM" id="SSF109998">
    <property type="entry name" value="Triger factor/SurA peptide-binding domain-like"/>
    <property type="match status" value="1"/>
</dbReference>
<evidence type="ECO:0000313" key="16">
    <source>
        <dbReference type="Proteomes" id="UP000617402"/>
    </source>
</evidence>
<evidence type="ECO:0000256" key="8">
    <source>
        <dbReference type="ARBA" id="ARBA00023139"/>
    </source>
</evidence>
<evidence type="ECO:0000256" key="10">
    <source>
        <dbReference type="ARBA" id="ARBA00023288"/>
    </source>
</evidence>
<dbReference type="Gene3D" id="3.10.50.40">
    <property type="match status" value="1"/>
</dbReference>
<keyword evidence="5 11" id="KW-0732">Signal</keyword>
<keyword evidence="4 11" id="KW-1003">Cell membrane</keyword>
<dbReference type="InterPro" id="IPR046357">
    <property type="entry name" value="PPIase_dom_sf"/>
</dbReference>
<evidence type="ECO:0000256" key="11">
    <source>
        <dbReference type="HAMAP-Rule" id="MF_01145"/>
    </source>
</evidence>
<comment type="similarity">
    <text evidence="3 11">Belongs to the PrsA family.</text>
</comment>
<comment type="subcellular location">
    <subcellularLocation>
        <location evidence="2 11">Cell membrane</location>
        <topology evidence="2 11">Lipid-anchor</topology>
    </subcellularLocation>
</comment>
<sequence length="343" mass="38236">MKKSAKLLAAALLGMFMLSLVGCGSSSTVATVNGEKVTRAELDKRVNRYKQSLEGDPNQKEVLASLEQQELERLIDEKLLMQEAKQRNIQVTDAQVDEELTKGKQNFPSDEEYQNALKQNGLTESELKEMIRSNLIISNLYDALSPDVQVSDQDIQKYYKENPDKFKQTQQVKASHILLKTEDEAKAIIDQLKKGANFEQLAAEKSTDPTAAQNKGELGFFDREAMVKEFSDAAFSMKKGEISKTPVKSSFGYHVIRVEDIKEARQLSLDEVKDQIKVDLAAEQKQQKFETWYGDVKAAAKIERKLPQPATPQTGTGTPNSSQQPEQTPAPATPAPEGQQPTK</sequence>
<dbReference type="PROSITE" id="PS50198">
    <property type="entry name" value="PPIC_PPIASE_2"/>
    <property type="match status" value="1"/>
</dbReference>
<evidence type="ECO:0000256" key="2">
    <source>
        <dbReference type="ARBA" id="ARBA00004193"/>
    </source>
</evidence>
<keyword evidence="9 11" id="KW-0413">Isomerase</keyword>
<dbReference type="Pfam" id="PF13624">
    <property type="entry name" value="SurA_N_3"/>
    <property type="match status" value="1"/>
</dbReference>
<dbReference type="PANTHER" id="PTHR47245:SF1">
    <property type="entry name" value="FOLDASE PROTEIN PRSA"/>
    <property type="match status" value="1"/>
</dbReference>
<comment type="caution">
    <text evidence="15">The sequence shown here is derived from an EMBL/GenBank/DDBJ whole genome shotgun (WGS) entry which is preliminary data.</text>
</comment>
<dbReference type="EMBL" id="JACVHF010000004">
    <property type="protein sequence ID" value="MBC9784191.1"/>
    <property type="molecule type" value="Genomic_DNA"/>
</dbReference>
<protein>
    <recommendedName>
        <fullName evidence="11">Foldase protein PrsA</fullName>
        <ecNumber evidence="11">5.2.1.8</ecNumber>
    </recommendedName>
</protein>
<dbReference type="PROSITE" id="PS51257">
    <property type="entry name" value="PROKAR_LIPOPROTEIN"/>
    <property type="match status" value="1"/>
</dbReference>
<dbReference type="InterPro" id="IPR023059">
    <property type="entry name" value="Foldase_PrsA"/>
</dbReference>
<dbReference type="RefSeq" id="WP_188039307.1">
    <property type="nucleotide sequence ID" value="NZ_JACVHF010000004.1"/>
</dbReference>